<dbReference type="CDD" id="cd03444">
    <property type="entry name" value="Thioesterase_II_repeat1"/>
    <property type="match status" value="1"/>
</dbReference>
<dbReference type="EMBL" id="JADGKB010000021">
    <property type="protein sequence ID" value="KAJ3259081.1"/>
    <property type="molecule type" value="Genomic_DNA"/>
</dbReference>
<dbReference type="SUPFAM" id="SSF54637">
    <property type="entry name" value="Thioesterase/thiol ester dehydrase-isomerase"/>
    <property type="match status" value="2"/>
</dbReference>
<feature type="domain" description="Acyl-CoA thioesterase-like N-terminal HotDog" evidence="2">
    <location>
        <begin position="31"/>
        <end position="109"/>
    </location>
</feature>
<accession>A0AAD5UIG0</accession>
<dbReference type="GO" id="GO:0009062">
    <property type="term" value="P:fatty acid catabolic process"/>
    <property type="evidence" value="ECO:0007669"/>
    <property type="project" value="TreeGrafter"/>
</dbReference>
<evidence type="ECO:0000313" key="3">
    <source>
        <dbReference type="EMBL" id="KAJ3259081.1"/>
    </source>
</evidence>
<dbReference type="Gene3D" id="3.10.129.10">
    <property type="entry name" value="Hotdog Thioesterase"/>
    <property type="match status" value="2"/>
</dbReference>
<dbReference type="AlphaFoldDB" id="A0AAD5UIG0"/>
<evidence type="ECO:0000259" key="1">
    <source>
        <dbReference type="Pfam" id="PF02551"/>
    </source>
</evidence>
<proteinExistence type="predicted"/>
<dbReference type="PANTHER" id="PTHR11066:SF34">
    <property type="entry name" value="ACYL-COENZYME A THIOESTERASE 8"/>
    <property type="match status" value="1"/>
</dbReference>
<dbReference type="GO" id="GO:0047617">
    <property type="term" value="F:fatty acyl-CoA hydrolase activity"/>
    <property type="evidence" value="ECO:0007669"/>
    <property type="project" value="InterPro"/>
</dbReference>
<dbReference type="GO" id="GO:0005782">
    <property type="term" value="C:peroxisomal matrix"/>
    <property type="evidence" value="ECO:0007669"/>
    <property type="project" value="TreeGrafter"/>
</dbReference>
<evidence type="ECO:0000313" key="4">
    <source>
        <dbReference type="Proteomes" id="UP001210925"/>
    </source>
</evidence>
<dbReference type="Proteomes" id="UP001210925">
    <property type="component" value="Unassembled WGS sequence"/>
</dbReference>
<sequence length="261" mass="29632">MSGTVIEKTLDLEKLDLNLYRSKTLFKPVGARGVFGGQTIALALNAATKTIDPKFHVHSLHCYFILAGDNAIPIVFRVYNERTGKSYAIRTVTATQNGKRIFSMMVSFTVPEESQLNFQVPMPNVPPPDSFKSTEEIMRGLLEDPKKQKYHETIRLRLQQYELLNAALVPFGLDKPTEQRKMTITMMASLDHAIWFHRPFKADEWLLFELESTRSNSGRGFTNGRIYDTSGNLVFSTAQEGVIRAKLTDEQVKLLPFKTKL</sequence>
<name>A0AAD5UIG0_9FUNG</name>
<comment type="caution">
    <text evidence="3">The sequence shown here is derived from an EMBL/GenBank/DDBJ whole genome shotgun (WGS) entry which is preliminary data.</text>
</comment>
<dbReference type="GO" id="GO:0006637">
    <property type="term" value="P:acyl-CoA metabolic process"/>
    <property type="evidence" value="ECO:0007669"/>
    <property type="project" value="InterPro"/>
</dbReference>
<feature type="domain" description="Acyl-CoA thioesterase 2 C-terminal" evidence="1">
    <location>
        <begin position="182"/>
        <end position="242"/>
    </location>
</feature>
<dbReference type="InterPro" id="IPR003703">
    <property type="entry name" value="Acyl_CoA_thio"/>
</dbReference>
<keyword evidence="4" id="KW-1185">Reference proteome</keyword>
<dbReference type="InterPro" id="IPR025652">
    <property type="entry name" value="TesB_C"/>
</dbReference>
<reference evidence="3" key="1">
    <citation type="submission" date="2020-05" db="EMBL/GenBank/DDBJ databases">
        <title>Phylogenomic resolution of chytrid fungi.</title>
        <authorList>
            <person name="Stajich J.E."/>
            <person name="Amses K."/>
            <person name="Simmons R."/>
            <person name="Seto K."/>
            <person name="Myers J."/>
            <person name="Bonds A."/>
            <person name="Quandt C.A."/>
            <person name="Barry K."/>
            <person name="Liu P."/>
            <person name="Grigoriev I."/>
            <person name="Longcore J.E."/>
            <person name="James T.Y."/>
        </authorList>
    </citation>
    <scope>NUCLEOTIDE SEQUENCE</scope>
    <source>
        <strain evidence="3">PLAUS21</strain>
    </source>
</reference>
<gene>
    <name evidence="3" type="primary">ACOT8</name>
    <name evidence="3" type="ORF">HK103_002968</name>
</gene>
<organism evidence="3 4">
    <name type="scientific">Boothiomyces macroporosus</name>
    <dbReference type="NCBI Taxonomy" id="261099"/>
    <lineage>
        <taxon>Eukaryota</taxon>
        <taxon>Fungi</taxon>
        <taxon>Fungi incertae sedis</taxon>
        <taxon>Chytridiomycota</taxon>
        <taxon>Chytridiomycota incertae sedis</taxon>
        <taxon>Chytridiomycetes</taxon>
        <taxon>Rhizophydiales</taxon>
        <taxon>Terramycetaceae</taxon>
        <taxon>Boothiomyces</taxon>
    </lineage>
</organism>
<protein>
    <submittedName>
        <fullName evidence="3">Acyl-CoA thioesterase 8</fullName>
    </submittedName>
</protein>
<dbReference type="Pfam" id="PF02551">
    <property type="entry name" value="Acyl_CoA_thio"/>
    <property type="match status" value="1"/>
</dbReference>
<dbReference type="InterPro" id="IPR029069">
    <property type="entry name" value="HotDog_dom_sf"/>
</dbReference>
<dbReference type="Pfam" id="PF13622">
    <property type="entry name" value="4HBT_3"/>
    <property type="match status" value="1"/>
</dbReference>
<dbReference type="CDD" id="cd03445">
    <property type="entry name" value="Thioesterase_II_repeat2"/>
    <property type="match status" value="1"/>
</dbReference>
<dbReference type="PANTHER" id="PTHR11066">
    <property type="entry name" value="ACYL-COA THIOESTERASE"/>
    <property type="match status" value="1"/>
</dbReference>
<dbReference type="InterPro" id="IPR049449">
    <property type="entry name" value="TesB_ACOT8-like_N"/>
</dbReference>
<evidence type="ECO:0000259" key="2">
    <source>
        <dbReference type="Pfam" id="PF13622"/>
    </source>
</evidence>